<organism evidence="2 3">
    <name type="scientific">Bacillus songklensis</name>
    <dbReference type="NCBI Taxonomy" id="1069116"/>
    <lineage>
        <taxon>Bacteria</taxon>
        <taxon>Bacillati</taxon>
        <taxon>Bacillota</taxon>
        <taxon>Bacilli</taxon>
        <taxon>Bacillales</taxon>
        <taxon>Bacillaceae</taxon>
        <taxon>Bacillus</taxon>
    </lineage>
</organism>
<accession>A0ABV8B7A8</accession>
<dbReference type="RefSeq" id="WP_377918583.1">
    <property type="nucleotide sequence ID" value="NZ_JBHRZT010000072.1"/>
</dbReference>
<dbReference type="Proteomes" id="UP001595752">
    <property type="component" value="Unassembled WGS sequence"/>
</dbReference>
<name>A0ABV8B7A8_9BACI</name>
<proteinExistence type="predicted"/>
<sequence length="75" mass="8776">MIFLWSALTSICLLFVVAGIDVFLYRESIFDVLHRIFIKTNSIGKGYVYIFLIINFSIAIVLDLKMRKKTKEKRT</sequence>
<evidence type="ECO:0000313" key="3">
    <source>
        <dbReference type="Proteomes" id="UP001595752"/>
    </source>
</evidence>
<keyword evidence="3" id="KW-1185">Reference proteome</keyword>
<keyword evidence="1" id="KW-0472">Membrane</keyword>
<evidence type="ECO:0000256" key="1">
    <source>
        <dbReference type="SAM" id="Phobius"/>
    </source>
</evidence>
<keyword evidence="1" id="KW-1133">Transmembrane helix</keyword>
<dbReference type="EMBL" id="JBHRZT010000072">
    <property type="protein sequence ID" value="MFC3886213.1"/>
    <property type="molecule type" value="Genomic_DNA"/>
</dbReference>
<evidence type="ECO:0000313" key="2">
    <source>
        <dbReference type="EMBL" id="MFC3886213.1"/>
    </source>
</evidence>
<reference evidence="3" key="1">
    <citation type="journal article" date="2019" name="Int. J. Syst. Evol. Microbiol.">
        <title>The Global Catalogue of Microorganisms (GCM) 10K type strain sequencing project: providing services to taxonomists for standard genome sequencing and annotation.</title>
        <authorList>
            <consortium name="The Broad Institute Genomics Platform"/>
            <consortium name="The Broad Institute Genome Sequencing Center for Infectious Disease"/>
            <person name="Wu L."/>
            <person name="Ma J."/>
        </authorList>
    </citation>
    <scope>NUCLEOTIDE SEQUENCE [LARGE SCALE GENOMIC DNA]</scope>
    <source>
        <strain evidence="3">CCUG 61889</strain>
    </source>
</reference>
<gene>
    <name evidence="2" type="ORF">ACFOU2_23080</name>
</gene>
<feature type="transmembrane region" description="Helical" evidence="1">
    <location>
        <begin position="46"/>
        <end position="64"/>
    </location>
</feature>
<keyword evidence="1" id="KW-0812">Transmembrane</keyword>
<comment type="caution">
    <text evidence="2">The sequence shown here is derived from an EMBL/GenBank/DDBJ whole genome shotgun (WGS) entry which is preliminary data.</text>
</comment>
<protein>
    <submittedName>
        <fullName evidence="2">Uncharacterized protein</fullName>
    </submittedName>
</protein>